<keyword evidence="4 6" id="KW-0564">Palmitate</keyword>
<comment type="similarity">
    <text evidence="6">Belongs to the LpqB lipoprotein family.</text>
</comment>
<dbReference type="InterPro" id="IPR018910">
    <property type="entry name" value="LpqB_C"/>
</dbReference>
<comment type="subcellular location">
    <subcellularLocation>
        <location evidence="6">Cell membrane</location>
        <topology evidence="6">Lipid-anchor</topology>
    </subcellularLocation>
</comment>
<accession>A0A5D4FKN9</accession>
<feature type="domain" description="GerMN" evidence="8">
    <location>
        <begin position="201"/>
        <end position="288"/>
    </location>
</feature>
<evidence type="ECO:0000259" key="8">
    <source>
        <dbReference type="SMART" id="SM00909"/>
    </source>
</evidence>
<feature type="signal peptide" evidence="7">
    <location>
        <begin position="1"/>
        <end position="19"/>
    </location>
</feature>
<dbReference type="InterPro" id="IPR023959">
    <property type="entry name" value="LpqB"/>
</dbReference>
<dbReference type="Proteomes" id="UP000324726">
    <property type="component" value="Unassembled WGS sequence"/>
</dbReference>
<evidence type="ECO:0000313" key="9">
    <source>
        <dbReference type="EMBL" id="TYR17021.1"/>
    </source>
</evidence>
<dbReference type="HAMAP" id="MF_01373">
    <property type="entry name" value="LpqB_lipoprot"/>
    <property type="match status" value="1"/>
</dbReference>
<evidence type="ECO:0000256" key="2">
    <source>
        <dbReference type="ARBA" id="ARBA00022729"/>
    </source>
</evidence>
<sequence>MRKLKLIGTALVASGTLVATGCTTLPGDSAPEVISSYSPAPDVEDVVEPKDNQPSDLLLRDFFAASAHPVSDYAAARKFLTAERADQWHPERKTKVLDRVFINSDGAMRDGKVTYRVRGNVLGTLSPGGVFTPEFTGYETTYEMVQERGQWRISNLRDAVVLDRADFFSAYEARDLYFVNPRGSMLVPDRRWVYTRQQSTGASLVSLLNNGPNSLLGDAVNSLVPPTATVRTQRTEDGEFEVEFTGLTGLNPEARRLLGAQVVWTLAGADVRGPYRLIADGTLLSEEIGETWRVNDVSEFDPRASAAATLRAVSGGQVRELSESNVGAVPMGGWLASNYIESLAVSYQENMFAAVAGMGDRPRRLLVGKSEGAPQEVLEAKSLTRPSWSGDAHALYTVADGQDIKRFVNSGRTGNLVEEPVDAESVERLGPDARISMFRVSRDGVRAALLIDGKVYVAVLHDRERGGVRLGELEEIGYQLGDTAVSVGWQHDGTLLVGTRANDAPVWHLAVDGSMARQESARNIAAPVVAVASTPQALYATDGRALVMLNRDDSDPKYWREVPGLEGQRAIPVVPH</sequence>
<keyword evidence="3 6" id="KW-0472">Membrane</keyword>
<evidence type="ECO:0000313" key="10">
    <source>
        <dbReference type="Proteomes" id="UP000324726"/>
    </source>
</evidence>
<name>A0A5D4FKN9_9CORY</name>
<dbReference type="PROSITE" id="PS51257">
    <property type="entry name" value="PROKAR_LIPOPROTEIN"/>
    <property type="match status" value="1"/>
</dbReference>
<protein>
    <recommendedName>
        <fullName evidence="6">Lipoprotein LpqB</fullName>
    </recommendedName>
</protein>
<reference evidence="9 10" key="1">
    <citation type="submission" date="2019-08" db="EMBL/GenBank/DDBJ databases">
        <title>Draft genome of C. urealyticum strain VH4248.</title>
        <authorList>
            <person name="Navas J."/>
        </authorList>
    </citation>
    <scope>NUCLEOTIDE SEQUENCE [LARGE SCALE GENOMIC DNA]</scope>
    <source>
        <strain evidence="9 10">VH4248</strain>
    </source>
</reference>
<evidence type="ECO:0000256" key="5">
    <source>
        <dbReference type="ARBA" id="ARBA00023288"/>
    </source>
</evidence>
<dbReference type="InterPro" id="IPR059026">
    <property type="entry name" value="LpqB_N"/>
</dbReference>
<dbReference type="NCBIfam" id="NF010141">
    <property type="entry name" value="PRK13616.1"/>
    <property type="match status" value="1"/>
</dbReference>
<dbReference type="InterPro" id="IPR019606">
    <property type="entry name" value="GerMN"/>
</dbReference>
<dbReference type="SMART" id="SM00909">
    <property type="entry name" value="Germane"/>
    <property type="match status" value="1"/>
</dbReference>
<evidence type="ECO:0000256" key="7">
    <source>
        <dbReference type="SAM" id="SignalP"/>
    </source>
</evidence>
<evidence type="ECO:0000256" key="1">
    <source>
        <dbReference type="ARBA" id="ARBA00022475"/>
    </source>
</evidence>
<dbReference type="Pfam" id="PF25976">
    <property type="entry name" value="LpqB_N"/>
    <property type="match status" value="1"/>
</dbReference>
<feature type="chain" id="PRO_5039649307" description="Lipoprotein LpqB" evidence="7">
    <location>
        <begin position="20"/>
        <end position="576"/>
    </location>
</feature>
<evidence type="ECO:0000256" key="3">
    <source>
        <dbReference type="ARBA" id="ARBA00023136"/>
    </source>
</evidence>
<organism evidence="9 10">
    <name type="scientific">Corynebacterium urealyticum</name>
    <dbReference type="NCBI Taxonomy" id="43771"/>
    <lineage>
        <taxon>Bacteria</taxon>
        <taxon>Bacillati</taxon>
        <taxon>Actinomycetota</taxon>
        <taxon>Actinomycetes</taxon>
        <taxon>Mycobacteriales</taxon>
        <taxon>Corynebacteriaceae</taxon>
        <taxon>Corynebacterium</taxon>
    </lineage>
</organism>
<dbReference type="EMBL" id="VSZI01000002">
    <property type="protein sequence ID" value="TYR17021.1"/>
    <property type="molecule type" value="Genomic_DNA"/>
</dbReference>
<keyword evidence="1 6" id="KW-1003">Cell membrane</keyword>
<keyword evidence="2 6" id="KW-0732">Signal</keyword>
<dbReference type="Pfam" id="PF10647">
    <property type="entry name" value="Gmad1"/>
    <property type="match status" value="1"/>
</dbReference>
<comment type="caution">
    <text evidence="9">The sequence shown here is derived from an EMBL/GenBank/DDBJ whole genome shotgun (WGS) entry which is preliminary data.</text>
</comment>
<evidence type="ECO:0000256" key="6">
    <source>
        <dbReference type="HAMAP-Rule" id="MF_01373"/>
    </source>
</evidence>
<dbReference type="GO" id="GO:0005886">
    <property type="term" value="C:plasma membrane"/>
    <property type="evidence" value="ECO:0007669"/>
    <property type="project" value="UniProtKB-SubCell"/>
</dbReference>
<evidence type="ECO:0000256" key="4">
    <source>
        <dbReference type="ARBA" id="ARBA00023139"/>
    </source>
</evidence>
<dbReference type="AlphaFoldDB" id="A0A5D4FKN9"/>
<keyword evidence="5 6" id="KW-0449">Lipoprotein</keyword>
<proteinExistence type="inferred from homology"/>
<dbReference type="RefSeq" id="WP_015381342.1">
    <property type="nucleotide sequence ID" value="NZ_CP065982.1"/>
</dbReference>
<gene>
    <name evidence="6 9" type="primary">lpqB</name>
    <name evidence="9" type="ORF">FYJ87_09310</name>
</gene>
<dbReference type="SUPFAM" id="SSF82171">
    <property type="entry name" value="DPP6 N-terminal domain-like"/>
    <property type="match status" value="1"/>
</dbReference>
<dbReference type="Pfam" id="PF10646">
    <property type="entry name" value="Germane"/>
    <property type="match status" value="1"/>
</dbReference>